<organism evidence="2 3">
    <name type="scientific">Boothiomyces macroporosus</name>
    <dbReference type="NCBI Taxonomy" id="261099"/>
    <lineage>
        <taxon>Eukaryota</taxon>
        <taxon>Fungi</taxon>
        <taxon>Fungi incertae sedis</taxon>
        <taxon>Chytridiomycota</taxon>
        <taxon>Chytridiomycota incertae sedis</taxon>
        <taxon>Chytridiomycetes</taxon>
        <taxon>Rhizophydiales</taxon>
        <taxon>Terramycetaceae</taxon>
        <taxon>Boothiomyces</taxon>
    </lineage>
</organism>
<proteinExistence type="predicted"/>
<dbReference type="EMBL" id="JADGKB010000030">
    <property type="protein sequence ID" value="KAJ3258176.1"/>
    <property type="molecule type" value="Genomic_DNA"/>
</dbReference>
<evidence type="ECO:0000313" key="2">
    <source>
        <dbReference type="EMBL" id="KAJ3258176.1"/>
    </source>
</evidence>
<reference evidence="2" key="1">
    <citation type="submission" date="2020-05" db="EMBL/GenBank/DDBJ databases">
        <title>Phylogenomic resolution of chytrid fungi.</title>
        <authorList>
            <person name="Stajich J.E."/>
            <person name="Amses K."/>
            <person name="Simmons R."/>
            <person name="Seto K."/>
            <person name="Myers J."/>
            <person name="Bonds A."/>
            <person name="Quandt C.A."/>
            <person name="Barry K."/>
            <person name="Liu P."/>
            <person name="Grigoriev I."/>
            <person name="Longcore J.E."/>
            <person name="James T.Y."/>
        </authorList>
    </citation>
    <scope>NUCLEOTIDE SEQUENCE</scope>
    <source>
        <strain evidence="2">PLAUS21</strain>
    </source>
</reference>
<sequence>MQYLSVHKRSDPFATRFFKPSIQVINLDKLEEPISLPEIICIPKLSRKPIVKKPERKSFEIHQFVPYKSSSIQFQKMEIPIDLNIQENRLISIGNLPDETVSLLHYPIPFKPDFRELDRCYVEHPNNLEDKLQLILDQQNSYLELPIEISINSEQTIESPQLKPLTNPQLPGLTNSNPLKEISVISANSAHIPLNTEKIQRIDLHKFEMDFMESGECSIGNPGTFNFSKFKKNYEMMDTGLFPHSSYLSWNLNNCFNIMMKLANELQNLYKPKLHLFAFQTIPIVSCFAFDTELVIEGHSNTGESSSNLINVEKSVENAVFKYFSLRGESLTQRRPTTPVRQKSKKLPKRSNSPRYIYAGCQIIKDFGDLFDFANIIALEREYDNMIALDSKSCLILMKLSDIFRDVRHQLLKAASKFSIIHISLEFDPVFQDGEVKGIYPFTCPNNAMINETKAFVYGILEQELGCSCYIWHCVDKVQVVDLITSLAHDVPLENEEPIPFLFLVGFPGMNSHLAQILLKNYSLRDICKMSLANLKEKFQVYSDSRRLVFNINLGIIL</sequence>
<keyword evidence="3" id="KW-1185">Reference proteome</keyword>
<dbReference type="AlphaFoldDB" id="A0AAD5UJT4"/>
<feature type="region of interest" description="Disordered" evidence="1">
    <location>
        <begin position="332"/>
        <end position="351"/>
    </location>
</feature>
<accession>A0AAD5UJT4</accession>
<name>A0AAD5UJT4_9FUNG</name>
<evidence type="ECO:0000313" key="3">
    <source>
        <dbReference type="Proteomes" id="UP001210925"/>
    </source>
</evidence>
<gene>
    <name evidence="2" type="ORF">HK103_003994</name>
</gene>
<protein>
    <submittedName>
        <fullName evidence="2">Uncharacterized protein</fullName>
    </submittedName>
</protein>
<evidence type="ECO:0000256" key="1">
    <source>
        <dbReference type="SAM" id="MobiDB-lite"/>
    </source>
</evidence>
<feature type="compositionally biased region" description="Polar residues" evidence="1">
    <location>
        <begin position="332"/>
        <end position="341"/>
    </location>
</feature>
<comment type="caution">
    <text evidence="2">The sequence shown here is derived from an EMBL/GenBank/DDBJ whole genome shotgun (WGS) entry which is preliminary data.</text>
</comment>
<dbReference type="Proteomes" id="UP001210925">
    <property type="component" value="Unassembled WGS sequence"/>
</dbReference>